<organism evidence="2 3">
    <name type="scientific">Yersinia rochesterensis</name>
    <dbReference type="NCBI Taxonomy" id="1604335"/>
    <lineage>
        <taxon>Bacteria</taxon>
        <taxon>Pseudomonadati</taxon>
        <taxon>Pseudomonadota</taxon>
        <taxon>Gammaproteobacteria</taxon>
        <taxon>Enterobacterales</taxon>
        <taxon>Yersiniaceae</taxon>
        <taxon>Yersinia</taxon>
    </lineage>
</organism>
<gene>
    <name evidence="2" type="ORF">CH54_1532</name>
</gene>
<feature type="chain" id="PRO_5047202217" evidence="1">
    <location>
        <begin position="24"/>
        <end position="260"/>
    </location>
</feature>
<name>A0ABN4FGM2_9GAMM</name>
<proteinExistence type="predicted"/>
<accession>A0ABN4FGM2</accession>
<evidence type="ECO:0000313" key="2">
    <source>
        <dbReference type="EMBL" id="AJJ36582.1"/>
    </source>
</evidence>
<protein>
    <submittedName>
        <fullName evidence="2">Uncharacterized protein</fullName>
    </submittedName>
</protein>
<dbReference type="Proteomes" id="UP000031883">
    <property type="component" value="Chromosome"/>
</dbReference>
<sequence length="260" mass="28456">MNRQLLKLLLPVCLMTGTFVAQAMTITGNIHPDRYTFFLNKDGAELLKKNNDYAAQKQPVANLNELGVSTRLGINIRWDGKSPVALTCVMSTDWSAVTQRDQDWTWCADETGGEYIGINGWPARQYIAKTCKVGEADCPVYLSLQSDPPTSRNDATKFVPRPVKAAQKPKENTSSGSNQIVANLKADGCQLINDSLVKKGVSEDSDAFCAQVTTVTPGPAYYGVQYNQKDGSRSQGATVQYEGTQAVWIDVPPYGTLHLK</sequence>
<dbReference type="EMBL" id="CP009997">
    <property type="protein sequence ID" value="AJJ36582.1"/>
    <property type="molecule type" value="Genomic_DNA"/>
</dbReference>
<feature type="signal peptide" evidence="1">
    <location>
        <begin position="1"/>
        <end position="23"/>
    </location>
</feature>
<evidence type="ECO:0000313" key="3">
    <source>
        <dbReference type="Proteomes" id="UP000031883"/>
    </source>
</evidence>
<evidence type="ECO:0000256" key="1">
    <source>
        <dbReference type="SAM" id="SignalP"/>
    </source>
</evidence>
<keyword evidence="1" id="KW-0732">Signal</keyword>
<keyword evidence="3" id="KW-1185">Reference proteome</keyword>
<reference evidence="2 3" key="1">
    <citation type="journal article" date="2015" name="Genome Announc.">
        <title>Thirty-Two Complete Genome Assemblies of Nine Yersinia Species, Including Y. pestis, Y. pseudotuberculosis, and Y. enterocolitica.</title>
        <authorList>
            <person name="Johnson S.L."/>
            <person name="Daligault H.E."/>
            <person name="Davenport K.W."/>
            <person name="Jaissle J."/>
            <person name="Frey K.G."/>
            <person name="Ladner J.T."/>
            <person name="Broomall S.M."/>
            <person name="Bishop-Lilly K.A."/>
            <person name="Bruce D.C."/>
            <person name="Coyne S.R."/>
            <person name="Gibbons H.S."/>
            <person name="Lo C.C."/>
            <person name="Munk A.C."/>
            <person name="Rosenzweig C.N."/>
            <person name="Koroleva G.I."/>
            <person name="Palacios G.F."/>
            <person name="Redden C.L."/>
            <person name="Xu Y."/>
            <person name="Minogue T.D."/>
            <person name="Chain P.S."/>
        </authorList>
    </citation>
    <scope>NUCLEOTIDE SEQUENCE [LARGE SCALE GENOMIC DNA]</scope>
    <source>
        <strain evidence="2 3">Y231</strain>
    </source>
</reference>
<dbReference type="RefSeq" id="WP_052488183.1">
    <property type="nucleotide sequence ID" value="NZ_CP009997.1"/>
</dbReference>